<accession>A0A4R2QVE2</accession>
<dbReference type="GO" id="GO:0016878">
    <property type="term" value="F:acid-thiol ligase activity"/>
    <property type="evidence" value="ECO:0007669"/>
    <property type="project" value="UniProtKB-ARBA"/>
</dbReference>
<dbReference type="EMBL" id="SLXQ01000003">
    <property type="protein sequence ID" value="TCP54010.1"/>
    <property type="molecule type" value="Genomic_DNA"/>
</dbReference>
<dbReference type="NCBIfam" id="NF005877">
    <property type="entry name" value="PRK07824.1"/>
    <property type="match status" value="1"/>
</dbReference>
<dbReference type="SUPFAM" id="SSF56801">
    <property type="entry name" value="Acetyl-CoA synthetase-like"/>
    <property type="match status" value="1"/>
</dbReference>
<feature type="domain" description="AMP-binding enzyme C-terminal" evidence="2">
    <location>
        <begin position="300"/>
        <end position="373"/>
    </location>
</feature>
<dbReference type="Proteomes" id="UP000294911">
    <property type="component" value="Unassembled WGS sequence"/>
</dbReference>
<evidence type="ECO:0000313" key="4">
    <source>
        <dbReference type="Proteomes" id="UP000294911"/>
    </source>
</evidence>
<dbReference type="InterPro" id="IPR000873">
    <property type="entry name" value="AMP-dep_synth/lig_dom"/>
</dbReference>
<dbReference type="AlphaFoldDB" id="A0A4R2QVE2"/>
<dbReference type="Gene3D" id="3.40.50.12780">
    <property type="entry name" value="N-terminal domain of ligase-like"/>
    <property type="match status" value="1"/>
</dbReference>
<evidence type="ECO:0000313" key="3">
    <source>
        <dbReference type="EMBL" id="TCP54010.1"/>
    </source>
</evidence>
<organism evidence="3 4">
    <name type="scientific">Tamaricihabitans halophyticus</name>
    <dbReference type="NCBI Taxonomy" id="1262583"/>
    <lineage>
        <taxon>Bacteria</taxon>
        <taxon>Bacillati</taxon>
        <taxon>Actinomycetota</taxon>
        <taxon>Actinomycetes</taxon>
        <taxon>Pseudonocardiales</taxon>
        <taxon>Pseudonocardiaceae</taxon>
        <taxon>Tamaricihabitans</taxon>
    </lineage>
</organism>
<keyword evidence="4" id="KW-1185">Reference proteome</keyword>
<dbReference type="PANTHER" id="PTHR43767:SF1">
    <property type="entry name" value="NONRIBOSOMAL PEPTIDE SYNTHASE PES1 (EUROFUNG)-RELATED"/>
    <property type="match status" value="1"/>
</dbReference>
<name>A0A4R2QVE2_9PSEU</name>
<dbReference type="Pfam" id="PF00501">
    <property type="entry name" value="AMP-binding"/>
    <property type="match status" value="1"/>
</dbReference>
<dbReference type="Pfam" id="PF13193">
    <property type="entry name" value="AMP-binding_C"/>
    <property type="match status" value="1"/>
</dbReference>
<dbReference type="PANTHER" id="PTHR43767">
    <property type="entry name" value="LONG-CHAIN-FATTY-ACID--COA LIGASE"/>
    <property type="match status" value="1"/>
</dbReference>
<dbReference type="Gene3D" id="3.30.300.30">
    <property type="match status" value="1"/>
</dbReference>
<dbReference type="InterPro" id="IPR025110">
    <property type="entry name" value="AMP-bd_C"/>
</dbReference>
<comment type="caution">
    <text evidence="3">The sequence shown here is derived from an EMBL/GenBank/DDBJ whole genome shotgun (WGS) entry which is preliminary data.</text>
</comment>
<dbReference type="OrthoDB" id="9803968at2"/>
<evidence type="ECO:0000259" key="1">
    <source>
        <dbReference type="Pfam" id="PF00501"/>
    </source>
</evidence>
<reference evidence="3 4" key="1">
    <citation type="submission" date="2019-03" db="EMBL/GenBank/DDBJ databases">
        <title>Genomic Encyclopedia of Type Strains, Phase IV (KMG-IV): sequencing the most valuable type-strain genomes for metagenomic binning, comparative biology and taxonomic classification.</title>
        <authorList>
            <person name="Goeker M."/>
        </authorList>
    </citation>
    <scope>NUCLEOTIDE SEQUENCE [LARGE SCALE GENOMIC DNA]</scope>
    <source>
        <strain evidence="3 4">DSM 45765</strain>
    </source>
</reference>
<dbReference type="RefSeq" id="WP_132876798.1">
    <property type="nucleotide sequence ID" value="NZ_SLXQ01000003.1"/>
</dbReference>
<proteinExistence type="predicted"/>
<dbReference type="InterPro" id="IPR050237">
    <property type="entry name" value="ATP-dep_AMP-bd_enzyme"/>
</dbReference>
<dbReference type="InterPro" id="IPR042099">
    <property type="entry name" value="ANL_N_sf"/>
</dbReference>
<gene>
    <name evidence="3" type="ORF">EV191_10350</name>
</gene>
<sequence length="387" mass="39850">MRELRRLPMPDGPAVREVLPALRAALAGTGPALLPGAAGSDPAVLGQLGSAEDTTAVVVETSGSTGLAKQVMLSAEALRASANATHARLGGQGHWLLAMPAHHIAGIQVLIRALLANTEPGVLALAGGFRAQAFADAAERVLREPGRHYTALVPTQLVRLLDEGGAGLAALSRFDAVLLGGAATPSSLRARAEQHGVPVVTTYGMSETAGGCVYDQHPLAGVRIEVDSTTPDGSGAITIAGPMLAHGYRGEPEQTAQAFASGRFHTGDLGRLLPDGRLEVLGRADDMIVTGGVNVPPVLVERALAGVPGVREVCVLGVPNREWGAAVGAAVVPTGSEPDLEELRGAVREQVGKAAVPKQFVFVPELPLRGPGKPDREILRNLFTPSA</sequence>
<protein>
    <submittedName>
        <fullName evidence="3">O-succinylbenzoic acid--CoA ligase</fullName>
    </submittedName>
</protein>
<feature type="domain" description="AMP-dependent synthetase/ligase" evidence="1">
    <location>
        <begin position="51"/>
        <end position="248"/>
    </location>
</feature>
<evidence type="ECO:0000259" key="2">
    <source>
        <dbReference type="Pfam" id="PF13193"/>
    </source>
</evidence>
<dbReference type="InterPro" id="IPR045851">
    <property type="entry name" value="AMP-bd_C_sf"/>
</dbReference>
<keyword evidence="3" id="KW-0436">Ligase</keyword>